<feature type="domain" description="ABC transmembrane type-1" evidence="8">
    <location>
        <begin position="125"/>
        <end position="331"/>
    </location>
</feature>
<dbReference type="PANTHER" id="PTHR43163">
    <property type="entry name" value="DIPEPTIDE TRANSPORT SYSTEM PERMEASE PROTEIN DPPB-RELATED"/>
    <property type="match status" value="1"/>
</dbReference>
<evidence type="ECO:0000256" key="2">
    <source>
        <dbReference type="ARBA" id="ARBA00022448"/>
    </source>
</evidence>
<comment type="similarity">
    <text evidence="7">Belongs to the binding-protein-dependent transport system permease family.</text>
</comment>
<proteinExistence type="inferred from homology"/>
<evidence type="ECO:0000256" key="4">
    <source>
        <dbReference type="ARBA" id="ARBA00022692"/>
    </source>
</evidence>
<feature type="transmembrane region" description="Helical" evidence="7">
    <location>
        <begin position="39"/>
        <end position="60"/>
    </location>
</feature>
<evidence type="ECO:0000256" key="3">
    <source>
        <dbReference type="ARBA" id="ARBA00022475"/>
    </source>
</evidence>
<evidence type="ECO:0000259" key="8">
    <source>
        <dbReference type="PROSITE" id="PS50928"/>
    </source>
</evidence>
<dbReference type="GO" id="GO:0005886">
    <property type="term" value="C:plasma membrane"/>
    <property type="evidence" value="ECO:0007669"/>
    <property type="project" value="UniProtKB-SubCell"/>
</dbReference>
<dbReference type="eggNOG" id="COG0601">
    <property type="taxonomic scope" value="Bacteria"/>
</dbReference>
<feature type="transmembrane region" description="Helical" evidence="7">
    <location>
        <begin position="211"/>
        <end position="229"/>
    </location>
</feature>
<keyword evidence="4 7" id="KW-0812">Transmembrane</keyword>
<protein>
    <submittedName>
        <fullName evidence="9">ABC-type dipeptide/oligopeptide/nickel transport system, permease component</fullName>
    </submittedName>
</protein>
<dbReference type="PROSITE" id="PS50928">
    <property type="entry name" value="ABC_TM1"/>
    <property type="match status" value="1"/>
</dbReference>
<dbReference type="Pfam" id="PF19300">
    <property type="entry name" value="BPD_transp_1_N"/>
    <property type="match status" value="1"/>
</dbReference>
<accession>H5X3Y8</accession>
<feature type="transmembrane region" description="Helical" evidence="7">
    <location>
        <begin position="268"/>
        <end position="292"/>
    </location>
</feature>
<evidence type="ECO:0000256" key="1">
    <source>
        <dbReference type="ARBA" id="ARBA00004651"/>
    </source>
</evidence>
<feature type="transmembrane region" description="Helical" evidence="7">
    <location>
        <begin position="312"/>
        <end position="338"/>
    </location>
</feature>
<dbReference type="HOGENOM" id="CLU_036879_0_1_11"/>
<name>H5X3Y8_9PSEU</name>
<evidence type="ECO:0000313" key="10">
    <source>
        <dbReference type="Proteomes" id="UP000004926"/>
    </source>
</evidence>
<dbReference type="Gene3D" id="1.10.3720.10">
    <property type="entry name" value="MetI-like"/>
    <property type="match status" value="1"/>
</dbReference>
<comment type="subcellular location">
    <subcellularLocation>
        <location evidence="1 7">Cell membrane</location>
        <topology evidence="1 7">Multi-pass membrane protein</topology>
    </subcellularLocation>
</comment>
<dbReference type="InterPro" id="IPR045621">
    <property type="entry name" value="BPD_transp_1_N"/>
</dbReference>
<evidence type="ECO:0000313" key="9">
    <source>
        <dbReference type="EMBL" id="EHR52206.1"/>
    </source>
</evidence>
<dbReference type="Pfam" id="PF00528">
    <property type="entry name" value="BPD_transp_1"/>
    <property type="match status" value="1"/>
</dbReference>
<evidence type="ECO:0000256" key="7">
    <source>
        <dbReference type="RuleBase" id="RU363032"/>
    </source>
</evidence>
<feature type="transmembrane region" description="Helical" evidence="7">
    <location>
        <begin position="131"/>
        <end position="152"/>
    </location>
</feature>
<dbReference type="EMBL" id="CM001439">
    <property type="protein sequence ID" value="EHR52206.1"/>
    <property type="molecule type" value="Genomic_DNA"/>
</dbReference>
<dbReference type="CDD" id="cd06261">
    <property type="entry name" value="TM_PBP2"/>
    <property type="match status" value="1"/>
</dbReference>
<feature type="transmembrane region" description="Helical" evidence="7">
    <location>
        <begin position="164"/>
        <end position="191"/>
    </location>
</feature>
<sequence length="347" mass="37066">MDEQVTITEPVTDDAREAAPGVVARLAHSPSLRLIVRRLLAAVPIVLGVSILTFIVLSLIPGDAAQLLLGPEATPEQIATLNRQMGLDQPPVQRYLDWLGGAVTGDLGNSLVSGQPVTSELGARFAVTGELVGLAFVISLGLAVPVALLAAYKPNRLFDRISMFVSITGLAVANYVIALLLVLLFAVQFAFFPAIGFVPVSQGLGENLRAMLLPAVSIAFPLFCFYTRFLRGDLVDQLQGEDYIITARAKGIGPWQVLLRHAFRNSSFGLLTVVGLNLGTLIGATVIIEQIFALPGIGQLLLQAINTRDFVVVQACVVVFAVVAVLANLLTDLLYAVLDPRIRYGNS</sequence>
<organism evidence="9 10">
    <name type="scientific">Saccharomonospora marina XMU15</name>
    <dbReference type="NCBI Taxonomy" id="882083"/>
    <lineage>
        <taxon>Bacteria</taxon>
        <taxon>Bacillati</taxon>
        <taxon>Actinomycetota</taxon>
        <taxon>Actinomycetes</taxon>
        <taxon>Pseudonocardiales</taxon>
        <taxon>Pseudonocardiaceae</taxon>
        <taxon>Saccharomonospora</taxon>
    </lineage>
</organism>
<evidence type="ECO:0000256" key="6">
    <source>
        <dbReference type="ARBA" id="ARBA00023136"/>
    </source>
</evidence>
<keyword evidence="6 7" id="KW-0472">Membrane</keyword>
<dbReference type="InterPro" id="IPR000515">
    <property type="entry name" value="MetI-like"/>
</dbReference>
<evidence type="ECO:0000256" key="5">
    <source>
        <dbReference type="ARBA" id="ARBA00022989"/>
    </source>
</evidence>
<dbReference type="GO" id="GO:0055085">
    <property type="term" value="P:transmembrane transport"/>
    <property type="evidence" value="ECO:0007669"/>
    <property type="project" value="InterPro"/>
</dbReference>
<reference evidence="9 10" key="1">
    <citation type="journal article" date="2012" name="Stand. Genomic Sci.">
        <title>Genome sequence of the ocean sediment bacterium Saccharomonospora marina type strain (XMU15(T)).</title>
        <authorList>
            <person name="Klenk H.P."/>
            <person name="Lu M."/>
            <person name="Lucas S."/>
            <person name="Lapidus A."/>
            <person name="Copeland A."/>
            <person name="Pitluck S."/>
            <person name="Goodwin L.A."/>
            <person name="Han C."/>
            <person name="Tapia R."/>
            <person name="Brambilla E.M."/>
            <person name="Potter G."/>
            <person name="Land M."/>
            <person name="Ivanova N."/>
            <person name="Rohde M."/>
            <person name="Goker M."/>
            <person name="Detter J.C."/>
            <person name="Li W.J."/>
            <person name="Kyrpides N.C."/>
            <person name="Woyke T."/>
        </authorList>
    </citation>
    <scope>NUCLEOTIDE SEQUENCE [LARGE SCALE GENOMIC DNA]</scope>
    <source>
        <strain evidence="9 10">XMU15</strain>
    </source>
</reference>
<keyword evidence="10" id="KW-1185">Reference proteome</keyword>
<keyword evidence="3" id="KW-1003">Cell membrane</keyword>
<dbReference type="STRING" id="882083.SacmaDRAFT_4010"/>
<keyword evidence="2 7" id="KW-0813">Transport</keyword>
<dbReference type="SUPFAM" id="SSF161098">
    <property type="entry name" value="MetI-like"/>
    <property type="match status" value="1"/>
</dbReference>
<dbReference type="PANTHER" id="PTHR43163:SF6">
    <property type="entry name" value="DIPEPTIDE TRANSPORT SYSTEM PERMEASE PROTEIN DPPB-RELATED"/>
    <property type="match status" value="1"/>
</dbReference>
<gene>
    <name evidence="9" type="ORF">SacmaDRAFT_4010</name>
</gene>
<dbReference type="AlphaFoldDB" id="H5X3Y8"/>
<keyword evidence="5 7" id="KW-1133">Transmembrane helix</keyword>
<dbReference type="Proteomes" id="UP000004926">
    <property type="component" value="Chromosome"/>
</dbReference>
<dbReference type="InterPro" id="IPR035906">
    <property type="entry name" value="MetI-like_sf"/>
</dbReference>